<keyword evidence="3" id="KW-1185">Reference proteome</keyword>
<organism evidence="2 3">
    <name type="scientific">Coniochaeta pulveracea</name>
    <dbReference type="NCBI Taxonomy" id="177199"/>
    <lineage>
        <taxon>Eukaryota</taxon>
        <taxon>Fungi</taxon>
        <taxon>Dikarya</taxon>
        <taxon>Ascomycota</taxon>
        <taxon>Pezizomycotina</taxon>
        <taxon>Sordariomycetes</taxon>
        <taxon>Sordariomycetidae</taxon>
        <taxon>Coniochaetales</taxon>
        <taxon>Coniochaetaceae</taxon>
        <taxon>Coniochaeta</taxon>
    </lineage>
</organism>
<evidence type="ECO:0008006" key="4">
    <source>
        <dbReference type="Google" id="ProtNLM"/>
    </source>
</evidence>
<name>A0A420XXE4_9PEZI</name>
<accession>A0A420XXE4</accession>
<dbReference type="STRING" id="177199.A0A420XXE4"/>
<dbReference type="PANTHER" id="PTHR39602:SF2">
    <property type="entry name" value="ACW-9"/>
    <property type="match status" value="1"/>
</dbReference>
<evidence type="ECO:0000256" key="1">
    <source>
        <dbReference type="SAM" id="SignalP"/>
    </source>
</evidence>
<feature type="chain" id="PRO_5019139175" description="Extracellular membrane protein CFEM domain-containing protein" evidence="1">
    <location>
        <begin position="23"/>
        <end position="312"/>
    </location>
</feature>
<dbReference type="PANTHER" id="PTHR39602">
    <property type="entry name" value="ACW-9"/>
    <property type="match status" value="1"/>
</dbReference>
<gene>
    <name evidence="2" type="ORF">DL546_001170</name>
</gene>
<dbReference type="Proteomes" id="UP000275385">
    <property type="component" value="Unassembled WGS sequence"/>
</dbReference>
<evidence type="ECO:0000313" key="2">
    <source>
        <dbReference type="EMBL" id="RKU40306.1"/>
    </source>
</evidence>
<sequence length="312" mass="31879">MTNAMVFKNLALALALASAVSAAPALKARDDDCQQTYKNCVAAGTPEVVCSCDLTTCLGEDAARIRDWCYSATASLKTASATSASASATASPTFSSISGIPGGCNPAHPGSCPSSYFTHTTATATVSATASSTFTPIPGIPGGCNPAHPGSCPSSYFTYPTLSATASPAPEATAPAAAAPAPAYPSPVPVEGTTWTVANLTRYCGEGNKGCDYNFAIVTPEGTERCTVIRMPGADAATESWSDQPCTSGSKFKVSWGYVTEPAPPFAVMTVVDGKELAWFGVANVNEQPVTPSNPFGSGQYGSIGPQQVYTY</sequence>
<proteinExistence type="predicted"/>
<evidence type="ECO:0000313" key="3">
    <source>
        <dbReference type="Proteomes" id="UP000275385"/>
    </source>
</evidence>
<feature type="signal peptide" evidence="1">
    <location>
        <begin position="1"/>
        <end position="22"/>
    </location>
</feature>
<keyword evidence="1" id="KW-0732">Signal</keyword>
<reference evidence="2 3" key="1">
    <citation type="submission" date="2018-08" db="EMBL/GenBank/DDBJ databases">
        <title>Draft genome of the lignicolous fungus Coniochaeta pulveracea.</title>
        <authorList>
            <person name="Borstlap C.J."/>
            <person name="De Witt R.N."/>
            <person name="Botha A."/>
            <person name="Volschenk H."/>
        </authorList>
    </citation>
    <scope>NUCLEOTIDE SEQUENCE [LARGE SCALE GENOMIC DNA]</scope>
    <source>
        <strain evidence="2 3">CAB683</strain>
    </source>
</reference>
<dbReference type="OrthoDB" id="3836772at2759"/>
<dbReference type="EMBL" id="QVQW01000110">
    <property type="protein sequence ID" value="RKU40306.1"/>
    <property type="molecule type" value="Genomic_DNA"/>
</dbReference>
<protein>
    <recommendedName>
        <fullName evidence="4">Extracellular membrane protein CFEM domain-containing protein</fullName>
    </recommendedName>
</protein>
<comment type="caution">
    <text evidence="2">The sequence shown here is derived from an EMBL/GenBank/DDBJ whole genome shotgun (WGS) entry which is preliminary data.</text>
</comment>
<dbReference type="AlphaFoldDB" id="A0A420XXE4"/>